<name>A0AAD9TLJ8_9ROSI</name>
<reference evidence="1" key="1">
    <citation type="journal article" date="2023" name="Plant J.">
        <title>Genome sequences and population genomics provide insights into the demographic history, inbreeding, and mutation load of two 'living fossil' tree species of Dipteronia.</title>
        <authorList>
            <person name="Feng Y."/>
            <person name="Comes H.P."/>
            <person name="Chen J."/>
            <person name="Zhu S."/>
            <person name="Lu R."/>
            <person name="Zhang X."/>
            <person name="Li P."/>
            <person name="Qiu J."/>
            <person name="Olsen K.M."/>
            <person name="Qiu Y."/>
        </authorList>
    </citation>
    <scope>NUCLEOTIDE SEQUENCE</scope>
    <source>
        <strain evidence="1">KIB01</strain>
    </source>
</reference>
<accession>A0AAD9TLJ8</accession>
<sequence>MLKTCLCGKRCYVLDTGLHWIRCVGTENEVLIAVFVKAIDGLFDPGEFSGKLLENVIRVIVGRGDRAKLLNDVTVDGTSLKIVFPRIFALACNKTGFIEDYVNWVSLNWKWEVSLRRPLFNWEVEQWDWFRGYLETIKIRDMISNIIGWSHCPKGVFSVNLFRKCLKAWSWCGLLSFECSLGSCRVSESPK</sequence>
<gene>
    <name evidence="1" type="ORF">Ddye_026082</name>
</gene>
<keyword evidence="2" id="KW-1185">Reference proteome</keyword>
<dbReference type="PANTHER" id="PTHR36617">
    <property type="entry name" value="PROTEIN, PUTATIVE-RELATED"/>
    <property type="match status" value="1"/>
</dbReference>
<dbReference type="EMBL" id="JANJYI010000008">
    <property type="protein sequence ID" value="KAK2638287.1"/>
    <property type="molecule type" value="Genomic_DNA"/>
</dbReference>
<proteinExistence type="predicted"/>
<comment type="caution">
    <text evidence="1">The sequence shown here is derived from an EMBL/GenBank/DDBJ whole genome shotgun (WGS) entry which is preliminary data.</text>
</comment>
<evidence type="ECO:0000313" key="1">
    <source>
        <dbReference type="EMBL" id="KAK2638287.1"/>
    </source>
</evidence>
<dbReference type="Proteomes" id="UP001280121">
    <property type="component" value="Unassembled WGS sequence"/>
</dbReference>
<dbReference type="PANTHER" id="PTHR36617:SF5">
    <property type="entry name" value="OS05G0421675 PROTEIN"/>
    <property type="match status" value="1"/>
</dbReference>
<dbReference type="AlphaFoldDB" id="A0AAD9TLJ8"/>
<evidence type="ECO:0000313" key="2">
    <source>
        <dbReference type="Proteomes" id="UP001280121"/>
    </source>
</evidence>
<protein>
    <submittedName>
        <fullName evidence="1">Uncharacterized protein</fullName>
    </submittedName>
</protein>
<organism evidence="1 2">
    <name type="scientific">Dipteronia dyeriana</name>
    <dbReference type="NCBI Taxonomy" id="168575"/>
    <lineage>
        <taxon>Eukaryota</taxon>
        <taxon>Viridiplantae</taxon>
        <taxon>Streptophyta</taxon>
        <taxon>Embryophyta</taxon>
        <taxon>Tracheophyta</taxon>
        <taxon>Spermatophyta</taxon>
        <taxon>Magnoliopsida</taxon>
        <taxon>eudicotyledons</taxon>
        <taxon>Gunneridae</taxon>
        <taxon>Pentapetalae</taxon>
        <taxon>rosids</taxon>
        <taxon>malvids</taxon>
        <taxon>Sapindales</taxon>
        <taxon>Sapindaceae</taxon>
        <taxon>Hippocastanoideae</taxon>
        <taxon>Acereae</taxon>
        <taxon>Dipteronia</taxon>
    </lineage>
</organism>